<dbReference type="GO" id="GO:0016757">
    <property type="term" value="F:glycosyltransferase activity"/>
    <property type="evidence" value="ECO:0007669"/>
    <property type="project" value="InterPro"/>
</dbReference>
<dbReference type="PANTHER" id="PTHR44858:SF1">
    <property type="entry name" value="UDP-N-ACETYLGLUCOSAMINE--PEPTIDE N-ACETYLGLUCOSAMINYLTRANSFERASE SPINDLY-RELATED"/>
    <property type="match status" value="1"/>
</dbReference>
<sequence length="750" mass="82208">MTLNGEGTTLASAPAASRSPDRRPPDAAQLERLLARARIAHRDGALQQAEHAYAELLALDPDHPEALHLLGALRFQQGRLDDAEPLMRRSIERQPMPLALANYSAVLAGLGRTHDALARLDDALAINPAHQRALFQRAGLLAQLGRHDEACASYDRLLELTPGFADGYVKRSDTQRALGRHDAALADCDRAVALAGRSFDAMRARGLALRALGRFRDAVLSYDHALALAPGSAEVLFLRGVAYLDLPEPERALADFNAAIAASPTFVDAIVNSSIALEQLGRHEEALVRCDRAIALDPRHARALANRGNAASHVGRYAEAVDSYARALDVEPDNTAVLCNFASALMHVGRHDDAHAMCDRALAVDAHCTAASFTRAVVRLETHRYDDALADLARVIDTTPHDKLAHFHRGNALRALRRHDDALDAYARVLDIDPDDAPAHCMRAFLCLSTGDFEAGWAEYEWRWRDSQLDGSRRDFAQPRWTDGTPLDGRTILLYPEQGLGDTLQFCRYVPLVKALGACVVLEAPVELKSLFATLDGVDVLVARGDPLPPFDLHCPLLSLPLEFRTDLSSIPADTPYLRADPERVERWRARLGTTGRPRIGLVWTGNPLHLNDRNRSMTLTDLLPLLDDRYEWISVQKVIRDDDRAALQASPIRFVGDDLTDFAETAALIGALDAVISVDTSVAHLAGALGCPLAVLLPHTPDFRWLLDRDDSPWYPGATLFRQPHGGQWAPVVERVRDALPALVASATR</sequence>
<evidence type="ECO:0000256" key="2">
    <source>
        <dbReference type="ARBA" id="ARBA00022803"/>
    </source>
</evidence>
<evidence type="ECO:0000313" key="6">
    <source>
        <dbReference type="EMBL" id="KVV54104.1"/>
    </source>
</evidence>
<keyword evidence="1" id="KW-0677">Repeat</keyword>
<dbReference type="Pfam" id="PF14559">
    <property type="entry name" value="TPR_19"/>
    <property type="match status" value="2"/>
</dbReference>
<feature type="region of interest" description="Disordered" evidence="4">
    <location>
        <begin position="1"/>
        <end position="25"/>
    </location>
</feature>
<dbReference type="InterPro" id="IPR019734">
    <property type="entry name" value="TPR_rpt"/>
</dbReference>
<feature type="repeat" description="TPR" evidence="3">
    <location>
        <begin position="64"/>
        <end position="97"/>
    </location>
</feature>
<proteinExistence type="predicted"/>
<evidence type="ECO:0000256" key="4">
    <source>
        <dbReference type="SAM" id="MobiDB-lite"/>
    </source>
</evidence>
<evidence type="ECO:0000256" key="1">
    <source>
        <dbReference type="ARBA" id="ARBA00022737"/>
    </source>
</evidence>
<evidence type="ECO:0000259" key="5">
    <source>
        <dbReference type="SMART" id="SM01043"/>
    </source>
</evidence>
<dbReference type="InterPro" id="IPR050498">
    <property type="entry name" value="Ycf3"/>
</dbReference>
<gene>
    <name evidence="6" type="ORF">WT27_27170</name>
</gene>
<keyword evidence="2 3" id="KW-0802">TPR repeat</keyword>
<dbReference type="GO" id="GO:0046813">
    <property type="term" value="P:receptor-mediated virion attachment to host cell"/>
    <property type="evidence" value="ECO:0007669"/>
    <property type="project" value="TreeGrafter"/>
</dbReference>
<feature type="repeat" description="TPR" evidence="3">
    <location>
        <begin position="301"/>
        <end position="334"/>
    </location>
</feature>
<feature type="compositionally biased region" description="Polar residues" evidence="4">
    <location>
        <begin position="1"/>
        <end position="10"/>
    </location>
</feature>
<dbReference type="InterPro" id="IPR011990">
    <property type="entry name" value="TPR-like_helical_dom_sf"/>
</dbReference>
<feature type="repeat" description="TPR" evidence="3">
    <location>
        <begin position="131"/>
        <end position="164"/>
    </location>
</feature>
<dbReference type="InterPro" id="IPR005158">
    <property type="entry name" value="BTAD"/>
</dbReference>
<organism evidence="6 7">
    <name type="scientific">Burkholderia territorii</name>
    <dbReference type="NCBI Taxonomy" id="1503055"/>
    <lineage>
        <taxon>Bacteria</taxon>
        <taxon>Pseudomonadati</taxon>
        <taxon>Pseudomonadota</taxon>
        <taxon>Betaproteobacteria</taxon>
        <taxon>Burkholderiales</taxon>
        <taxon>Burkholderiaceae</taxon>
        <taxon>Burkholderia</taxon>
        <taxon>Burkholderia cepacia complex</taxon>
    </lineage>
</organism>
<feature type="repeat" description="TPR" evidence="3">
    <location>
        <begin position="403"/>
        <end position="436"/>
    </location>
</feature>
<dbReference type="EMBL" id="LPEQ01000035">
    <property type="protein sequence ID" value="KVV54104.1"/>
    <property type="molecule type" value="Genomic_DNA"/>
</dbReference>
<dbReference type="RefSeq" id="WP_060103642.1">
    <property type="nucleotide sequence ID" value="NZ_LPEQ01000035.1"/>
</dbReference>
<comment type="caution">
    <text evidence="6">The sequence shown here is derived from an EMBL/GenBank/DDBJ whole genome shotgun (WGS) entry which is preliminary data.</text>
</comment>
<dbReference type="InterPro" id="IPR002201">
    <property type="entry name" value="Glyco_trans_9"/>
</dbReference>
<name>A0A106E9J8_9BURK</name>
<dbReference type="Pfam" id="PF01075">
    <property type="entry name" value="Glyco_transf_9"/>
    <property type="match status" value="1"/>
</dbReference>
<keyword evidence="7" id="KW-1185">Reference proteome</keyword>
<dbReference type="Pfam" id="PF13432">
    <property type="entry name" value="TPR_16"/>
    <property type="match status" value="3"/>
</dbReference>
<protein>
    <recommendedName>
        <fullName evidence="5">Bacterial transcriptional activator domain-containing protein</fullName>
    </recommendedName>
</protein>
<dbReference type="Gene3D" id="1.25.40.10">
    <property type="entry name" value="Tetratricopeptide repeat domain"/>
    <property type="match status" value="5"/>
</dbReference>
<dbReference type="Gene3D" id="3.40.50.2000">
    <property type="entry name" value="Glycogen Phosphorylase B"/>
    <property type="match status" value="1"/>
</dbReference>
<evidence type="ECO:0000256" key="3">
    <source>
        <dbReference type="PROSITE-ProRule" id="PRU00339"/>
    </source>
</evidence>
<evidence type="ECO:0000313" key="7">
    <source>
        <dbReference type="Proteomes" id="UP000062317"/>
    </source>
</evidence>
<dbReference type="SMART" id="SM00028">
    <property type="entry name" value="TPR"/>
    <property type="match status" value="11"/>
</dbReference>
<dbReference type="SMART" id="SM01043">
    <property type="entry name" value="BTAD"/>
    <property type="match status" value="1"/>
</dbReference>
<reference evidence="6 7" key="1">
    <citation type="submission" date="2015-11" db="EMBL/GenBank/DDBJ databases">
        <title>Expanding the genomic diversity of Burkholderia species for the development of highly accurate diagnostics.</title>
        <authorList>
            <person name="Sahl J."/>
            <person name="Keim P."/>
            <person name="Wagner D."/>
        </authorList>
    </citation>
    <scope>NUCLEOTIDE SEQUENCE [LARGE SCALE GENOMIC DNA]</scope>
    <source>
        <strain evidence="6 7">MSMB1301WGS</strain>
    </source>
</reference>
<dbReference type="PROSITE" id="PS50293">
    <property type="entry name" value="TPR_REGION"/>
    <property type="match status" value="1"/>
</dbReference>
<feature type="repeat" description="TPR" evidence="3">
    <location>
        <begin position="233"/>
        <end position="266"/>
    </location>
</feature>
<dbReference type="PROSITE" id="PS50005">
    <property type="entry name" value="TPR"/>
    <property type="match status" value="6"/>
</dbReference>
<dbReference type="SUPFAM" id="SSF48452">
    <property type="entry name" value="TPR-like"/>
    <property type="match status" value="2"/>
</dbReference>
<dbReference type="Proteomes" id="UP000062317">
    <property type="component" value="Unassembled WGS sequence"/>
</dbReference>
<accession>A0A106E9J8</accession>
<dbReference type="GO" id="GO:0009279">
    <property type="term" value="C:cell outer membrane"/>
    <property type="evidence" value="ECO:0007669"/>
    <property type="project" value="TreeGrafter"/>
</dbReference>
<feature type="repeat" description="TPR" evidence="3">
    <location>
        <begin position="199"/>
        <end position="232"/>
    </location>
</feature>
<dbReference type="PANTHER" id="PTHR44858">
    <property type="entry name" value="TETRATRICOPEPTIDE REPEAT PROTEIN 6"/>
    <property type="match status" value="1"/>
</dbReference>
<dbReference type="SUPFAM" id="SSF53756">
    <property type="entry name" value="UDP-Glycosyltransferase/glycogen phosphorylase"/>
    <property type="match status" value="1"/>
</dbReference>
<dbReference type="AlphaFoldDB" id="A0A106E9J8"/>
<feature type="domain" description="Bacterial transcriptional activator" evidence="5">
    <location>
        <begin position="199"/>
        <end position="338"/>
    </location>
</feature>